<evidence type="ECO:0000313" key="3">
    <source>
        <dbReference type="Proteomes" id="UP000696485"/>
    </source>
</evidence>
<dbReference type="AlphaFoldDB" id="A0A9P5VPB1"/>
<protein>
    <recommendedName>
        <fullName evidence="1">Cytidyltransferase-like domain-containing protein</fullName>
    </recommendedName>
</protein>
<dbReference type="PANTHER" id="PTHR31285">
    <property type="entry name" value="NICOTINAMIDE MONONUCLEOTIDE ADENYLYLTRANSFERASE"/>
    <property type="match status" value="1"/>
</dbReference>
<dbReference type="PANTHER" id="PTHR31285:SF0">
    <property type="entry name" value="NICOTINAMIDE MONONUCLEOTIDE ADENYLYLTRANSFERASE"/>
    <property type="match status" value="1"/>
</dbReference>
<sequence length="318" mass="34881">MRKPFLQLALAKAKGIPPKPFQTTLTATSSWPFTVDRPPSVSRPTRIAVLDSSFNPPTLAHYHLLKAASKVGCDAVLLLLATNNVDKGQTGAGAVERLEMMEAMALDSIQSEKEDSALRHMAVGLTIHARFMDKAQPILDTYPPNTVQLSWIMGHDTMTRLFDPKYYKDVHTDMAPFFEQCDVICSSRPGYGSREEMMRFVQASGHGDKVTLVDIEDESDLEGGGGRGDGLPGSRVEGQVEGLTLAEADKEVDDDKADHGSISRGGEKMSSKVHNLLVKEMSSTVVRNAVKSQDWGLVEHCVLPSVRQVIERNGLYKE</sequence>
<dbReference type="GO" id="GO:0005634">
    <property type="term" value="C:nucleus"/>
    <property type="evidence" value="ECO:0007669"/>
    <property type="project" value="TreeGrafter"/>
</dbReference>
<name>A0A9P5VPB1_9FUNG</name>
<evidence type="ECO:0000259" key="1">
    <source>
        <dbReference type="Pfam" id="PF01467"/>
    </source>
</evidence>
<gene>
    <name evidence="2" type="ORF">BG006_000660</name>
</gene>
<comment type="caution">
    <text evidence="2">The sequence shown here is derived from an EMBL/GenBank/DDBJ whole genome shotgun (WGS) entry which is preliminary data.</text>
</comment>
<dbReference type="InterPro" id="IPR004821">
    <property type="entry name" value="Cyt_trans-like"/>
</dbReference>
<accession>A0A9P5VPB1</accession>
<keyword evidence="3" id="KW-1185">Reference proteome</keyword>
<feature type="domain" description="Cytidyltransferase-like" evidence="1">
    <location>
        <begin position="51"/>
        <end position="169"/>
    </location>
</feature>
<dbReference type="GO" id="GO:0000309">
    <property type="term" value="F:nicotinamide-nucleotide adenylyltransferase activity"/>
    <property type="evidence" value="ECO:0007669"/>
    <property type="project" value="TreeGrafter"/>
</dbReference>
<organism evidence="2 3">
    <name type="scientific">Podila minutissima</name>
    <dbReference type="NCBI Taxonomy" id="64525"/>
    <lineage>
        <taxon>Eukaryota</taxon>
        <taxon>Fungi</taxon>
        <taxon>Fungi incertae sedis</taxon>
        <taxon>Mucoromycota</taxon>
        <taxon>Mortierellomycotina</taxon>
        <taxon>Mortierellomycetes</taxon>
        <taxon>Mortierellales</taxon>
        <taxon>Mortierellaceae</taxon>
        <taxon>Podila</taxon>
    </lineage>
</organism>
<proteinExistence type="predicted"/>
<dbReference type="Gene3D" id="3.40.50.620">
    <property type="entry name" value="HUPs"/>
    <property type="match status" value="1"/>
</dbReference>
<evidence type="ECO:0000313" key="2">
    <source>
        <dbReference type="EMBL" id="KAF9335200.1"/>
    </source>
</evidence>
<dbReference type="SUPFAM" id="SSF52374">
    <property type="entry name" value="Nucleotidylyl transferase"/>
    <property type="match status" value="1"/>
</dbReference>
<dbReference type="Pfam" id="PF01467">
    <property type="entry name" value="CTP_transf_like"/>
    <property type="match status" value="1"/>
</dbReference>
<dbReference type="Proteomes" id="UP000696485">
    <property type="component" value="Unassembled WGS sequence"/>
</dbReference>
<reference evidence="2" key="1">
    <citation type="journal article" date="2020" name="Fungal Divers.">
        <title>Resolving the Mortierellaceae phylogeny through synthesis of multi-gene phylogenetics and phylogenomics.</title>
        <authorList>
            <person name="Vandepol N."/>
            <person name="Liber J."/>
            <person name="Desiro A."/>
            <person name="Na H."/>
            <person name="Kennedy M."/>
            <person name="Barry K."/>
            <person name="Grigoriev I.V."/>
            <person name="Miller A.N."/>
            <person name="O'Donnell K."/>
            <person name="Stajich J.E."/>
            <person name="Bonito G."/>
        </authorList>
    </citation>
    <scope>NUCLEOTIDE SEQUENCE</scope>
    <source>
        <strain evidence="2">NVP1</strain>
    </source>
</reference>
<dbReference type="EMBL" id="JAAAUY010000111">
    <property type="protein sequence ID" value="KAF9335200.1"/>
    <property type="molecule type" value="Genomic_DNA"/>
</dbReference>
<dbReference type="GO" id="GO:0005737">
    <property type="term" value="C:cytoplasm"/>
    <property type="evidence" value="ECO:0007669"/>
    <property type="project" value="TreeGrafter"/>
</dbReference>
<dbReference type="InterPro" id="IPR014729">
    <property type="entry name" value="Rossmann-like_a/b/a_fold"/>
</dbReference>
<dbReference type="GO" id="GO:0016887">
    <property type="term" value="F:ATP hydrolysis activity"/>
    <property type="evidence" value="ECO:0007669"/>
    <property type="project" value="TreeGrafter"/>
</dbReference>